<evidence type="ECO:0000259" key="3">
    <source>
        <dbReference type="PROSITE" id="PS51522"/>
    </source>
</evidence>
<feature type="compositionally biased region" description="Polar residues" evidence="2">
    <location>
        <begin position="382"/>
        <end position="398"/>
    </location>
</feature>
<feature type="compositionally biased region" description="Basic and acidic residues" evidence="2">
    <location>
        <begin position="345"/>
        <end position="354"/>
    </location>
</feature>
<keyword evidence="5" id="KW-1185">Reference proteome</keyword>
<gene>
    <name evidence="4" type="primary">Cre-nos-3</name>
    <name evidence="4" type="ORF">CRE_05178</name>
</gene>
<feature type="region of interest" description="Disordered" evidence="2">
    <location>
        <begin position="345"/>
        <end position="439"/>
    </location>
</feature>
<dbReference type="GO" id="GO:0008270">
    <property type="term" value="F:zinc ion binding"/>
    <property type="evidence" value="ECO:0007669"/>
    <property type="project" value="UniProtKB-KW"/>
</dbReference>
<dbReference type="AlphaFoldDB" id="E3NAU0"/>
<evidence type="ECO:0000256" key="1">
    <source>
        <dbReference type="PROSITE-ProRule" id="PRU00855"/>
    </source>
</evidence>
<reference evidence="4" key="1">
    <citation type="submission" date="2007-07" db="EMBL/GenBank/DDBJ databases">
        <title>PCAP assembly of the Caenorhabditis remanei genome.</title>
        <authorList>
            <consortium name="The Caenorhabditis remanei Sequencing Consortium"/>
            <person name="Wilson R.K."/>
        </authorList>
    </citation>
    <scope>NUCLEOTIDE SEQUENCE [LARGE SCALE GENOMIC DNA]</scope>
    <source>
        <strain evidence="4">PB4641</strain>
    </source>
</reference>
<feature type="domain" description="Nanos-type" evidence="3">
    <location>
        <begin position="286"/>
        <end position="340"/>
    </location>
</feature>
<evidence type="ECO:0000313" key="5">
    <source>
        <dbReference type="Proteomes" id="UP000008281"/>
    </source>
</evidence>
<accession>E3NAU0</accession>
<evidence type="ECO:0000313" key="4">
    <source>
        <dbReference type="EMBL" id="EFO91655.1"/>
    </source>
</evidence>
<keyword evidence="1" id="KW-0694">RNA-binding</keyword>
<evidence type="ECO:0000256" key="2">
    <source>
        <dbReference type="SAM" id="MobiDB-lite"/>
    </source>
</evidence>
<dbReference type="PROSITE" id="PS51522">
    <property type="entry name" value="ZF_NANOS"/>
    <property type="match status" value="1"/>
</dbReference>
<proteinExistence type="inferred from homology"/>
<sequence length="459" mass="50999">MFQQMNQYGMVPHGAPPPHAAMMNQMNAMNQQQPQQQHQQQYPPQFVQMGPGAGVPPHMPPHQLAQHMQQQRRQGNVEPLMSAAPYPMPPMGGPGQGRGAGVFQQPIGYFNAPIPRGGGAGRGGRGGGRGGNSNYQHSRQNSNQSWHSSQNQGPRGNNFETSHYQPTPDQQVEEITNRIEHLQPVSSRTGSPNKQMLQLVDSKVEAGDGGAQDQPNSNENSRSSTPRHRKKKDLRQKLEANEEEKKQPVEEPQKEQTPPPVEPVPAPVVEAAVEAVEQQEPTTGFHCFRCAYYDMSKEEIASHNIRKENGDLWCEHMKKIACVHCDAIGEKGHHPLVCPKKKEEERIEKSRESSQNRVATPQTKSKDPQEINDDSDLVGDAETSTTEPSTTQHHPKSRQNSENRSERGYHRGGYNSSYRGRSSGGNGARGGGRGYSRGGRGSYEVCLDNFLLEIMYFWL</sequence>
<keyword evidence="1" id="KW-0863">Zinc-finger</keyword>
<dbReference type="InterPro" id="IPR038129">
    <property type="entry name" value="Nanos_sf"/>
</dbReference>
<feature type="compositionally biased region" description="Basic and acidic residues" evidence="2">
    <location>
        <begin position="399"/>
        <end position="409"/>
    </location>
</feature>
<dbReference type="eggNOG" id="ENOG502T1YZ">
    <property type="taxonomic scope" value="Eukaryota"/>
</dbReference>
<feature type="compositionally biased region" description="Gly residues" evidence="2">
    <location>
        <begin position="422"/>
        <end position="439"/>
    </location>
</feature>
<dbReference type="EMBL" id="DS268579">
    <property type="protein sequence ID" value="EFO91655.1"/>
    <property type="molecule type" value="Genomic_DNA"/>
</dbReference>
<feature type="region of interest" description="Disordered" evidence="2">
    <location>
        <begin position="68"/>
        <end position="171"/>
    </location>
</feature>
<keyword evidence="1" id="KW-0862">Zinc</keyword>
<dbReference type="GO" id="GO:0003723">
    <property type="term" value="F:RNA binding"/>
    <property type="evidence" value="ECO:0007669"/>
    <property type="project" value="UniProtKB-UniRule"/>
</dbReference>
<keyword evidence="1" id="KW-0810">Translation regulation</keyword>
<dbReference type="STRING" id="31234.E3NAU0"/>
<dbReference type="OrthoDB" id="5870823at2759"/>
<feature type="compositionally biased region" description="Low complexity" evidence="2">
    <location>
        <begin position="412"/>
        <end position="421"/>
    </location>
</feature>
<feature type="region of interest" description="Disordered" evidence="2">
    <location>
        <begin position="206"/>
        <end position="264"/>
    </location>
</feature>
<protein>
    <submittedName>
        <fullName evidence="4">CRE-NOS-3 protein</fullName>
    </submittedName>
</protein>
<dbReference type="OMA" id="NFETSHY"/>
<dbReference type="HOGENOM" id="CLU_598853_0_0_1"/>
<name>E3NAU0_CAERE</name>
<feature type="compositionally biased region" description="Basic residues" evidence="2">
    <location>
        <begin position="225"/>
        <end position="234"/>
    </location>
</feature>
<feature type="compositionally biased region" description="Polar residues" evidence="2">
    <location>
        <begin position="153"/>
        <end position="171"/>
    </location>
</feature>
<feature type="compositionally biased region" description="Basic and acidic residues" evidence="2">
    <location>
        <begin position="235"/>
        <end position="254"/>
    </location>
</feature>
<organism evidence="5">
    <name type="scientific">Caenorhabditis remanei</name>
    <name type="common">Caenorhabditis vulgaris</name>
    <dbReference type="NCBI Taxonomy" id="31234"/>
    <lineage>
        <taxon>Eukaryota</taxon>
        <taxon>Metazoa</taxon>
        <taxon>Ecdysozoa</taxon>
        <taxon>Nematoda</taxon>
        <taxon>Chromadorea</taxon>
        <taxon>Rhabditida</taxon>
        <taxon>Rhabditina</taxon>
        <taxon>Rhabditomorpha</taxon>
        <taxon>Rhabditoidea</taxon>
        <taxon>Rhabditidae</taxon>
        <taxon>Peloderinae</taxon>
        <taxon>Caenorhabditis</taxon>
    </lineage>
</organism>
<dbReference type="Gene3D" id="4.10.60.30">
    <property type="entry name" value="Nanos, RNA-binding domain"/>
    <property type="match status" value="1"/>
</dbReference>
<dbReference type="Pfam" id="PF05741">
    <property type="entry name" value="zf-nanos"/>
    <property type="match status" value="1"/>
</dbReference>
<feature type="compositionally biased region" description="Polar residues" evidence="2">
    <location>
        <begin position="213"/>
        <end position="224"/>
    </location>
</feature>
<feature type="compositionally biased region" description="Gly residues" evidence="2">
    <location>
        <begin position="116"/>
        <end position="131"/>
    </location>
</feature>
<dbReference type="Proteomes" id="UP000008281">
    <property type="component" value="Unassembled WGS sequence"/>
</dbReference>
<feature type="compositionally biased region" description="Acidic residues" evidence="2">
    <location>
        <begin position="370"/>
        <end position="379"/>
    </location>
</feature>
<dbReference type="GO" id="GO:0006417">
    <property type="term" value="P:regulation of translation"/>
    <property type="evidence" value="ECO:0007669"/>
    <property type="project" value="UniProtKB-UniRule"/>
</dbReference>
<comment type="similarity">
    <text evidence="1">Belongs to the nanos family.</text>
</comment>
<keyword evidence="1" id="KW-0479">Metal-binding</keyword>
<feature type="compositionally biased region" description="Low complexity" evidence="2">
    <location>
        <begin position="136"/>
        <end position="152"/>
    </location>
</feature>
<feature type="compositionally biased region" description="Low complexity" evidence="2">
    <location>
        <begin position="68"/>
        <end position="85"/>
    </location>
</feature>
<dbReference type="InParanoid" id="E3NAU0"/>
<dbReference type="InterPro" id="IPR024161">
    <property type="entry name" value="Znf_nanos-typ"/>
</dbReference>